<dbReference type="OMA" id="LEYWSIC"/>
<keyword evidence="2" id="KW-1185">Reference proteome</keyword>
<sequence>MALLETKLEYWSICTTKGVFLRRQSKVRGSAGAIKFLYSTGLIWSEMVEDALQTAVRDNTADAVAAVISTGDISVEVVENVLLKAVDRDDVYAVKGLAQCGCNLRGALKKSWLPHYRRSKVGLFFRQNGDTIEMTQSSVHLASSNNTSDHGLLFPWKLRVLPSIMRLINEFTVSTEAEVMEAATTGNTDVLLTLLPQFSDQVGVGLAVHGVLEVAAVHGHRDSIHVVHRWWVCGGRRQKRKIECGIAGFLALSHGCARRSYLSGQLGDIELICRHAPVTRRLLWAAEYGHLQVIKLVFPRPDFDVQDQIYFLHVSMLLASEHGHFGIVKFLNERCGDGIFQYGENVDHAACPLLVAIQGRSMETANYLFANKKFKVSSFTQAFLSADSLGSLDLVKKLYDYGKFSATLLGDAFVGAAENGQLDIVEFLQSKGHIDDEQIGKVLEAAAGCGKFDAVRYLYALQGFKPSPVWVGKAFTAAASGGHLDVVKLLDTKEYIPPATIVKAFGEAAKDGGQPSSYIADPVDVLKFLYATGCITTAEVYKVIPAAAARCCVDVMQFLYARGTVPSMVSDIAFAVAVQANCAAVVSFLCKTETIYALAIEDEFLRAAKTGDIYMLNAIVESGCVPQALVRKASRKVYGTRVEQFLRQRKI</sequence>
<dbReference type="SUPFAM" id="SSF48403">
    <property type="entry name" value="Ankyrin repeat"/>
    <property type="match status" value="1"/>
</dbReference>
<dbReference type="RefSeq" id="XP_009529239.1">
    <property type="nucleotide sequence ID" value="XM_009530944.1"/>
</dbReference>
<protein>
    <submittedName>
        <fullName evidence="1">Uncharacterized protein</fullName>
    </submittedName>
</protein>
<organism evidence="1 2">
    <name type="scientific">Phytophthora sojae (strain P6497)</name>
    <name type="common">Soybean stem and root rot agent</name>
    <name type="synonym">Phytophthora megasperma f. sp. glycines</name>
    <dbReference type="NCBI Taxonomy" id="1094619"/>
    <lineage>
        <taxon>Eukaryota</taxon>
        <taxon>Sar</taxon>
        <taxon>Stramenopiles</taxon>
        <taxon>Oomycota</taxon>
        <taxon>Peronosporomycetes</taxon>
        <taxon>Peronosporales</taxon>
        <taxon>Peronosporaceae</taxon>
        <taxon>Phytophthora</taxon>
    </lineage>
</organism>
<gene>
    <name evidence="1" type="ORF">PHYSODRAFT_301994</name>
</gene>
<accession>G4ZQG2</accession>
<dbReference type="PANTHER" id="PTHR46586:SF3">
    <property type="entry name" value="ANKYRIN REPEAT-CONTAINING PROTEIN"/>
    <property type="match status" value="1"/>
</dbReference>
<evidence type="ECO:0000313" key="1">
    <source>
        <dbReference type="EMBL" id="EGZ15490.1"/>
    </source>
</evidence>
<dbReference type="Gene3D" id="1.25.40.20">
    <property type="entry name" value="Ankyrin repeat-containing domain"/>
    <property type="match status" value="2"/>
</dbReference>
<dbReference type="AlphaFoldDB" id="G4ZQG2"/>
<evidence type="ECO:0000313" key="2">
    <source>
        <dbReference type="Proteomes" id="UP000002640"/>
    </source>
</evidence>
<dbReference type="EMBL" id="JH159155">
    <property type="protein sequence ID" value="EGZ15490.1"/>
    <property type="molecule type" value="Genomic_DNA"/>
</dbReference>
<dbReference type="KEGG" id="psoj:PHYSODRAFT_301994"/>
<dbReference type="InterPro" id="IPR052050">
    <property type="entry name" value="SecEffector_AnkRepeat"/>
</dbReference>
<proteinExistence type="predicted"/>
<dbReference type="Proteomes" id="UP000002640">
    <property type="component" value="Unassembled WGS sequence"/>
</dbReference>
<dbReference type="SMR" id="G4ZQG2"/>
<dbReference type="InParanoid" id="G4ZQG2"/>
<reference evidence="1 2" key="1">
    <citation type="journal article" date="2006" name="Science">
        <title>Phytophthora genome sequences uncover evolutionary origins and mechanisms of pathogenesis.</title>
        <authorList>
            <person name="Tyler B.M."/>
            <person name="Tripathy S."/>
            <person name="Zhang X."/>
            <person name="Dehal P."/>
            <person name="Jiang R.H."/>
            <person name="Aerts A."/>
            <person name="Arredondo F.D."/>
            <person name="Baxter L."/>
            <person name="Bensasson D."/>
            <person name="Beynon J.L."/>
            <person name="Chapman J."/>
            <person name="Damasceno C.M."/>
            <person name="Dorrance A.E."/>
            <person name="Dou D."/>
            <person name="Dickerman A.W."/>
            <person name="Dubchak I.L."/>
            <person name="Garbelotto M."/>
            <person name="Gijzen M."/>
            <person name="Gordon S.G."/>
            <person name="Govers F."/>
            <person name="Grunwald N.J."/>
            <person name="Huang W."/>
            <person name="Ivors K.L."/>
            <person name="Jones R.W."/>
            <person name="Kamoun S."/>
            <person name="Krampis K."/>
            <person name="Lamour K.H."/>
            <person name="Lee M.K."/>
            <person name="McDonald W.H."/>
            <person name="Medina M."/>
            <person name="Meijer H.J."/>
            <person name="Nordberg E.K."/>
            <person name="Maclean D.J."/>
            <person name="Ospina-Giraldo M.D."/>
            <person name="Morris P.F."/>
            <person name="Phuntumart V."/>
            <person name="Putnam N.H."/>
            <person name="Rash S."/>
            <person name="Rose J.K."/>
            <person name="Sakihama Y."/>
            <person name="Salamov A.A."/>
            <person name="Savidor A."/>
            <person name="Scheuring C.F."/>
            <person name="Smith B.M."/>
            <person name="Sobral B.W."/>
            <person name="Terry A."/>
            <person name="Torto-Alalibo T.A."/>
            <person name="Win J."/>
            <person name="Xu Z."/>
            <person name="Zhang H."/>
            <person name="Grigoriev I.V."/>
            <person name="Rokhsar D.S."/>
            <person name="Boore J.L."/>
        </authorList>
    </citation>
    <scope>NUCLEOTIDE SEQUENCE [LARGE SCALE GENOMIC DNA]</scope>
    <source>
        <strain evidence="1 2">P6497</strain>
    </source>
</reference>
<dbReference type="GeneID" id="20642098"/>
<name>G4ZQG2_PHYSP</name>
<dbReference type="InterPro" id="IPR036770">
    <property type="entry name" value="Ankyrin_rpt-contain_sf"/>
</dbReference>
<dbReference type="PANTHER" id="PTHR46586">
    <property type="entry name" value="ANKYRIN REPEAT-CONTAINING PROTEIN"/>
    <property type="match status" value="1"/>
</dbReference>